<feature type="transmembrane region" description="Helical" evidence="1">
    <location>
        <begin position="136"/>
        <end position="157"/>
    </location>
</feature>
<keyword evidence="3" id="KW-1185">Reference proteome</keyword>
<feature type="transmembrane region" description="Helical" evidence="1">
    <location>
        <begin position="82"/>
        <end position="104"/>
    </location>
</feature>
<feature type="transmembrane region" description="Helical" evidence="1">
    <location>
        <begin position="177"/>
        <end position="198"/>
    </location>
</feature>
<accession>A0A327WDZ7</accession>
<evidence type="ECO:0000313" key="3">
    <source>
        <dbReference type="Proteomes" id="UP000249819"/>
    </source>
</evidence>
<protein>
    <submittedName>
        <fullName evidence="2">Uncharacterized protein</fullName>
    </submittedName>
</protein>
<keyword evidence="1" id="KW-0472">Membrane</keyword>
<evidence type="ECO:0000313" key="2">
    <source>
        <dbReference type="EMBL" id="RAJ87626.1"/>
    </source>
</evidence>
<dbReference type="AlphaFoldDB" id="A0A327WDZ7"/>
<sequence length="219" mass="25390">MLPTTHQTIKAMNFDDIQSAWNNDNAGDKVNLPVNLEKLKSAKMPVDKIRHTMKCEFYVQMLAVVLVGFLPLWVNVPKPLMFPYYLLYFVFFLISTYFFTKFAISYKHLSNNTMSSKDNLYAIYYDIKMNIELYKAFTYCLIPFGIMLGGILIIGSYKLSIDTVLLRSSEITKMQAILTVLLVVIVILLTAWITEVWIKRTYGKHAEEVKHILDEFKEA</sequence>
<gene>
    <name evidence="2" type="ORF">CLV59_101387</name>
</gene>
<comment type="caution">
    <text evidence="2">The sequence shown here is derived from an EMBL/GenBank/DDBJ whole genome shotgun (WGS) entry which is preliminary data.</text>
</comment>
<dbReference type="OrthoDB" id="1249607at2"/>
<proteinExistence type="predicted"/>
<name>A0A327WDZ7_9BACT</name>
<dbReference type="EMBL" id="QLMA01000001">
    <property type="protein sequence ID" value="RAJ87626.1"/>
    <property type="molecule type" value="Genomic_DNA"/>
</dbReference>
<reference evidence="2 3" key="1">
    <citation type="submission" date="2018-06" db="EMBL/GenBank/DDBJ databases">
        <title>Genomic Encyclopedia of Archaeal and Bacterial Type Strains, Phase II (KMG-II): from individual species to whole genera.</title>
        <authorList>
            <person name="Goeker M."/>
        </authorList>
    </citation>
    <scope>NUCLEOTIDE SEQUENCE [LARGE SCALE GENOMIC DNA]</scope>
    <source>
        <strain evidence="2 3">DSM 29821</strain>
    </source>
</reference>
<keyword evidence="1" id="KW-1133">Transmembrane helix</keyword>
<evidence type="ECO:0000256" key="1">
    <source>
        <dbReference type="SAM" id="Phobius"/>
    </source>
</evidence>
<dbReference type="Proteomes" id="UP000249819">
    <property type="component" value="Unassembled WGS sequence"/>
</dbReference>
<feature type="transmembrane region" description="Helical" evidence="1">
    <location>
        <begin position="57"/>
        <end position="76"/>
    </location>
</feature>
<keyword evidence="1" id="KW-0812">Transmembrane</keyword>
<organism evidence="2 3">
    <name type="scientific">Chitinophaga dinghuensis</name>
    <dbReference type="NCBI Taxonomy" id="1539050"/>
    <lineage>
        <taxon>Bacteria</taxon>
        <taxon>Pseudomonadati</taxon>
        <taxon>Bacteroidota</taxon>
        <taxon>Chitinophagia</taxon>
        <taxon>Chitinophagales</taxon>
        <taxon>Chitinophagaceae</taxon>
        <taxon>Chitinophaga</taxon>
    </lineage>
</organism>
<dbReference type="RefSeq" id="WP_146616109.1">
    <property type="nucleotide sequence ID" value="NZ_QLMA01000001.1"/>
</dbReference>